<feature type="non-terminal residue" evidence="1">
    <location>
        <position position="42"/>
    </location>
</feature>
<comment type="caution">
    <text evidence="1">The sequence shown here is derived from an EMBL/GenBank/DDBJ whole genome shotgun (WGS) entry which is preliminary data.</text>
</comment>
<proteinExistence type="predicted"/>
<sequence length="42" mass="5331">PWFSRNDFGMGRHDTFTPKEWYCRKDVYEKQLRRTIGWFFID</sequence>
<dbReference type="Proteomes" id="UP000789366">
    <property type="component" value="Unassembled WGS sequence"/>
</dbReference>
<evidence type="ECO:0000313" key="2">
    <source>
        <dbReference type="Proteomes" id="UP000789366"/>
    </source>
</evidence>
<protein>
    <submittedName>
        <fullName evidence="1">14165_t:CDS:1</fullName>
    </submittedName>
</protein>
<organism evidence="1 2">
    <name type="scientific">Cetraspora pellucida</name>
    <dbReference type="NCBI Taxonomy" id="1433469"/>
    <lineage>
        <taxon>Eukaryota</taxon>
        <taxon>Fungi</taxon>
        <taxon>Fungi incertae sedis</taxon>
        <taxon>Mucoromycota</taxon>
        <taxon>Glomeromycotina</taxon>
        <taxon>Glomeromycetes</taxon>
        <taxon>Diversisporales</taxon>
        <taxon>Gigasporaceae</taxon>
        <taxon>Cetraspora</taxon>
    </lineage>
</organism>
<feature type="non-terminal residue" evidence="1">
    <location>
        <position position="1"/>
    </location>
</feature>
<evidence type="ECO:0000313" key="1">
    <source>
        <dbReference type="EMBL" id="CAG8778815.1"/>
    </source>
</evidence>
<dbReference type="EMBL" id="CAJVPW010058953">
    <property type="protein sequence ID" value="CAG8778815.1"/>
    <property type="molecule type" value="Genomic_DNA"/>
</dbReference>
<keyword evidence="2" id="KW-1185">Reference proteome</keyword>
<reference evidence="1" key="1">
    <citation type="submission" date="2021-06" db="EMBL/GenBank/DDBJ databases">
        <authorList>
            <person name="Kallberg Y."/>
            <person name="Tangrot J."/>
            <person name="Rosling A."/>
        </authorList>
    </citation>
    <scope>NUCLEOTIDE SEQUENCE</scope>
    <source>
        <strain evidence="1">28 12/20/2015</strain>
    </source>
</reference>
<accession>A0ACA9R6S4</accession>
<name>A0ACA9R6S4_9GLOM</name>
<gene>
    <name evidence="1" type="ORF">SPELUC_LOCUS16253</name>
</gene>